<feature type="compositionally biased region" description="Basic and acidic residues" evidence="1">
    <location>
        <begin position="101"/>
        <end position="143"/>
    </location>
</feature>
<feature type="region of interest" description="Disordered" evidence="1">
    <location>
        <begin position="98"/>
        <end position="143"/>
    </location>
</feature>
<keyword evidence="2" id="KW-0176">Collagen</keyword>
<organism evidence="2">
    <name type="scientific">Nothobranchius kadleci</name>
    <name type="common">African annual killifish</name>
    <dbReference type="NCBI Taxonomy" id="1051664"/>
    <lineage>
        <taxon>Eukaryota</taxon>
        <taxon>Metazoa</taxon>
        <taxon>Chordata</taxon>
        <taxon>Craniata</taxon>
        <taxon>Vertebrata</taxon>
        <taxon>Euteleostomi</taxon>
        <taxon>Actinopterygii</taxon>
        <taxon>Neopterygii</taxon>
        <taxon>Teleostei</taxon>
        <taxon>Neoteleostei</taxon>
        <taxon>Acanthomorphata</taxon>
        <taxon>Ovalentaria</taxon>
        <taxon>Atherinomorphae</taxon>
        <taxon>Cyprinodontiformes</taxon>
        <taxon>Nothobranchiidae</taxon>
        <taxon>Nothobranchius</taxon>
    </lineage>
</organism>
<accession>A0A1A8DCI3</accession>
<proteinExistence type="predicted"/>
<dbReference type="AlphaFoldDB" id="A0A1A8DCI3"/>
<evidence type="ECO:0000313" key="2">
    <source>
        <dbReference type="EMBL" id="SBQ31807.1"/>
    </source>
</evidence>
<name>A0A1A8DCI3_NOTKA</name>
<dbReference type="EMBL" id="HAEA01003327">
    <property type="protein sequence ID" value="SBQ31807.1"/>
    <property type="molecule type" value="Transcribed_RNA"/>
</dbReference>
<reference evidence="2" key="1">
    <citation type="submission" date="2016-05" db="EMBL/GenBank/DDBJ databases">
        <authorList>
            <person name="Lavstsen T."/>
            <person name="Jespersen J.S."/>
        </authorList>
    </citation>
    <scope>NUCLEOTIDE SEQUENCE</scope>
    <source>
        <tissue evidence="2">Brain</tissue>
    </source>
</reference>
<protein>
    <submittedName>
        <fullName evidence="2">Collagen, type IX, alpha 1</fullName>
    </submittedName>
</protein>
<reference evidence="2" key="2">
    <citation type="submission" date="2016-06" db="EMBL/GenBank/DDBJ databases">
        <title>The genome of a short-lived fish provides insights into sex chromosome evolution and the genetic control of aging.</title>
        <authorList>
            <person name="Reichwald K."/>
            <person name="Felder M."/>
            <person name="Petzold A."/>
            <person name="Koch P."/>
            <person name="Groth M."/>
            <person name="Platzer M."/>
        </authorList>
    </citation>
    <scope>NUCLEOTIDE SEQUENCE</scope>
    <source>
        <tissue evidence="2">Brain</tissue>
    </source>
</reference>
<feature type="non-terminal residue" evidence="2">
    <location>
        <position position="1"/>
    </location>
</feature>
<sequence>VLVEIKAKTELLDLPDFQEQTDPWDLLGILVLSAQKAQRGNVALVGLLEHLAWDLTDLMVFLDFLALLVTEVRRETGVPLVLMVQRANRDPRVMKAYQEQRATRVTKERQERKDRQAHLEKQETKDLKAAEDSQEKRANWVSPDREACREIQEYRACRDLRDQRGSHPQINTSNKSA</sequence>
<gene>
    <name evidence="2" type="primary">COL9A1</name>
</gene>
<evidence type="ECO:0000256" key="1">
    <source>
        <dbReference type="SAM" id="MobiDB-lite"/>
    </source>
</evidence>
<dbReference type="GO" id="GO:0005581">
    <property type="term" value="C:collagen trimer"/>
    <property type="evidence" value="ECO:0007669"/>
    <property type="project" value="UniProtKB-KW"/>
</dbReference>